<dbReference type="EMBL" id="JADGIZ020000026">
    <property type="protein sequence ID" value="KAL2915138.1"/>
    <property type="molecule type" value="Genomic_DNA"/>
</dbReference>
<dbReference type="InterPro" id="IPR057023">
    <property type="entry name" value="PTP-SAK"/>
</dbReference>
<feature type="domain" description="Tyrosine-protein phosphatase" evidence="3">
    <location>
        <begin position="20"/>
        <end position="196"/>
    </location>
</feature>
<dbReference type="PANTHER" id="PTHR23339">
    <property type="entry name" value="TYROSINE SPECIFIC PROTEIN PHOSPHATASE AND DUAL SPECIFICITY PROTEIN PHOSPHATASE"/>
    <property type="match status" value="1"/>
</dbReference>
<dbReference type="SUPFAM" id="SSF52799">
    <property type="entry name" value="(Phosphotyrosine protein) phosphatases II"/>
    <property type="match status" value="1"/>
</dbReference>
<evidence type="ECO:0000313" key="6">
    <source>
        <dbReference type="Proteomes" id="UP001527925"/>
    </source>
</evidence>
<dbReference type="InterPro" id="IPR003595">
    <property type="entry name" value="Tyr_Pase_cat"/>
</dbReference>
<evidence type="ECO:0000256" key="1">
    <source>
        <dbReference type="ARBA" id="ARBA00022801"/>
    </source>
</evidence>
<organism evidence="5 6">
    <name type="scientific">Polyrhizophydium stewartii</name>
    <dbReference type="NCBI Taxonomy" id="2732419"/>
    <lineage>
        <taxon>Eukaryota</taxon>
        <taxon>Fungi</taxon>
        <taxon>Fungi incertae sedis</taxon>
        <taxon>Chytridiomycota</taxon>
        <taxon>Chytridiomycota incertae sedis</taxon>
        <taxon>Chytridiomycetes</taxon>
        <taxon>Rhizophydiales</taxon>
        <taxon>Rhizophydiales incertae sedis</taxon>
        <taxon>Polyrhizophydium</taxon>
    </lineage>
</organism>
<dbReference type="PROSITE" id="PS50054">
    <property type="entry name" value="TYR_PHOSPHATASE_DUAL"/>
    <property type="match status" value="1"/>
</dbReference>
<evidence type="ECO:0000259" key="4">
    <source>
        <dbReference type="PROSITE" id="PS50056"/>
    </source>
</evidence>
<dbReference type="Gene3D" id="3.90.190.10">
    <property type="entry name" value="Protein tyrosine phosphatase superfamily"/>
    <property type="match status" value="1"/>
</dbReference>
<proteinExistence type="predicted"/>
<keyword evidence="1" id="KW-0378">Hydrolase</keyword>
<dbReference type="PROSITE" id="PS50056">
    <property type="entry name" value="TYR_PHOSPHATASE_2"/>
    <property type="match status" value="1"/>
</dbReference>
<protein>
    <recommendedName>
        <fullName evidence="7">Protein-tyrosine-phosphatase</fullName>
    </recommendedName>
</protein>
<gene>
    <name evidence="5" type="ORF">HK105_205243</name>
</gene>
<feature type="compositionally biased region" description="Low complexity" evidence="2">
    <location>
        <begin position="284"/>
        <end position="299"/>
    </location>
</feature>
<evidence type="ECO:0000256" key="2">
    <source>
        <dbReference type="SAM" id="MobiDB-lite"/>
    </source>
</evidence>
<dbReference type="InterPro" id="IPR029021">
    <property type="entry name" value="Prot-tyrosine_phosphatase-like"/>
</dbReference>
<dbReference type="Pfam" id="PF22784">
    <property type="entry name" value="PTP-SAK"/>
    <property type="match status" value="1"/>
</dbReference>
<dbReference type="InterPro" id="IPR020422">
    <property type="entry name" value="TYR_PHOSPHATASE_DUAL_dom"/>
</dbReference>
<dbReference type="InterPro" id="IPR016130">
    <property type="entry name" value="Tyr_Pase_AS"/>
</dbReference>
<accession>A0ABR4N6G0</accession>
<sequence length="423" mass="46878">MRQGRPAALYPPLDSDLPWHFSWLDDARIAGMSAPTERSHFTALAAAGIELVVNLTESPLGPFSRRQCPKCHDICEPDCDPELYADIDPADGLEMLFIPVEDGCVPTYEQLDVFLTAADATLHRGRRVAVHCHAGVGRTGVFLAVLLLEKYQCTPEEAIARLRFHRPQSMQFNPEDWYTQPFFISHPFAYRRNVIQERFVHRYHTDVAPAEERSKSLPRSRSASSDTTLVGDSEGPVPLGKLHDDSAADPKLPGPDLPAAAQRPRLRTEDLIVKHLHVPMARSGSARSMLSAVSSASTSECDESENPSPDVAGDLDDPPEAPTWNLDELEDPHGGLDPELVEKELVLMMDRIRGRFEYSPAALHFKKYGRPYDPDEDGDIAGDRCHLCRGTVAIGPHPIGTRQSQATQADQEDIVVMLEDLKV</sequence>
<reference evidence="5 6" key="1">
    <citation type="submission" date="2023-09" db="EMBL/GenBank/DDBJ databases">
        <title>Pangenome analysis of Batrachochytrium dendrobatidis and related Chytrids.</title>
        <authorList>
            <person name="Yacoub M.N."/>
            <person name="Stajich J.E."/>
            <person name="James T.Y."/>
        </authorList>
    </citation>
    <scope>NUCLEOTIDE SEQUENCE [LARGE SCALE GENOMIC DNA]</scope>
    <source>
        <strain evidence="5 6">JEL0888</strain>
    </source>
</reference>
<dbReference type="SMART" id="SM00404">
    <property type="entry name" value="PTPc_motif"/>
    <property type="match status" value="1"/>
</dbReference>
<feature type="region of interest" description="Disordered" evidence="2">
    <location>
        <begin position="284"/>
        <end position="336"/>
    </location>
</feature>
<dbReference type="PROSITE" id="PS00383">
    <property type="entry name" value="TYR_PHOSPHATASE_1"/>
    <property type="match status" value="1"/>
</dbReference>
<dbReference type="InterPro" id="IPR050561">
    <property type="entry name" value="PTP"/>
</dbReference>
<comment type="caution">
    <text evidence="5">The sequence shown here is derived from an EMBL/GenBank/DDBJ whole genome shotgun (WGS) entry which is preliminary data.</text>
</comment>
<dbReference type="InterPro" id="IPR000387">
    <property type="entry name" value="Tyr_Pase_dom"/>
</dbReference>
<name>A0ABR4N6G0_9FUNG</name>
<evidence type="ECO:0000313" key="5">
    <source>
        <dbReference type="EMBL" id="KAL2915138.1"/>
    </source>
</evidence>
<feature type="domain" description="Tyrosine specific protein phosphatases" evidence="4">
    <location>
        <begin position="112"/>
        <end position="177"/>
    </location>
</feature>
<dbReference type="Proteomes" id="UP001527925">
    <property type="component" value="Unassembled WGS sequence"/>
</dbReference>
<keyword evidence="6" id="KW-1185">Reference proteome</keyword>
<feature type="region of interest" description="Disordered" evidence="2">
    <location>
        <begin position="208"/>
        <end position="264"/>
    </location>
</feature>
<evidence type="ECO:0000259" key="3">
    <source>
        <dbReference type="PROSITE" id="PS50054"/>
    </source>
</evidence>
<evidence type="ECO:0008006" key="7">
    <source>
        <dbReference type="Google" id="ProtNLM"/>
    </source>
</evidence>